<reference evidence="1 2" key="1">
    <citation type="submission" date="2013-11" db="EMBL/GenBank/DDBJ databases">
        <title>The Genome Sequence of Phytophthora parasitica CJ01A1.</title>
        <authorList>
            <consortium name="The Broad Institute Genomics Platform"/>
            <person name="Russ C."/>
            <person name="Tyler B."/>
            <person name="Panabieres F."/>
            <person name="Shan W."/>
            <person name="Tripathy S."/>
            <person name="Grunwald N."/>
            <person name="Machado M."/>
            <person name="Johnson C.S."/>
            <person name="Walker B."/>
            <person name="Young S.K."/>
            <person name="Zeng Q."/>
            <person name="Gargeya S."/>
            <person name="Fitzgerald M."/>
            <person name="Haas B."/>
            <person name="Abouelleil A."/>
            <person name="Allen A.W."/>
            <person name="Alvarado L."/>
            <person name="Arachchi H.M."/>
            <person name="Berlin A.M."/>
            <person name="Chapman S.B."/>
            <person name="Gainer-Dewar J."/>
            <person name="Goldberg J."/>
            <person name="Griggs A."/>
            <person name="Gujja S."/>
            <person name="Hansen M."/>
            <person name="Howarth C."/>
            <person name="Imamovic A."/>
            <person name="Ireland A."/>
            <person name="Larimer J."/>
            <person name="McCowan C."/>
            <person name="Murphy C."/>
            <person name="Pearson M."/>
            <person name="Poon T.W."/>
            <person name="Priest M."/>
            <person name="Roberts A."/>
            <person name="Saif S."/>
            <person name="Shea T."/>
            <person name="Sisk P."/>
            <person name="Sykes S."/>
            <person name="Wortman J."/>
            <person name="Nusbaum C."/>
            <person name="Birren B."/>
        </authorList>
    </citation>
    <scope>NUCLEOTIDE SEQUENCE [LARGE SCALE GENOMIC DNA]</scope>
    <source>
        <strain evidence="1 2">CJ01A1</strain>
    </source>
</reference>
<dbReference type="Proteomes" id="UP000018958">
    <property type="component" value="Unassembled WGS sequence"/>
</dbReference>
<protein>
    <submittedName>
        <fullName evidence="1">Uncharacterized protein</fullName>
    </submittedName>
</protein>
<gene>
    <name evidence="1" type="ORF">F441_21941</name>
</gene>
<evidence type="ECO:0000313" key="2">
    <source>
        <dbReference type="Proteomes" id="UP000018958"/>
    </source>
</evidence>
<comment type="caution">
    <text evidence="1">The sequence shown here is derived from an EMBL/GenBank/DDBJ whole genome shotgun (WGS) entry which is preliminary data.</text>
</comment>
<accession>W2VQT0</accession>
<dbReference type="AlphaFoldDB" id="W2VQT0"/>
<name>W2VQT0_PHYNI</name>
<sequence>MARTHVASLASLTSRAAPRSTWILPGAPRGRCAGRHNTLPGSSCANVSLIRALDVSLATRTKCFFIRGSRSGRGKSSSTGGSVGSEWDFAEATDGGGAGRDILRVIVCGIGMVAGGMTL</sequence>
<dbReference type="EMBL" id="ANIX01004375">
    <property type="protein sequence ID" value="ETP00697.1"/>
    <property type="molecule type" value="Genomic_DNA"/>
</dbReference>
<organism evidence="1 2">
    <name type="scientific">Phytophthora nicotianae CJ01A1</name>
    <dbReference type="NCBI Taxonomy" id="1317063"/>
    <lineage>
        <taxon>Eukaryota</taxon>
        <taxon>Sar</taxon>
        <taxon>Stramenopiles</taxon>
        <taxon>Oomycota</taxon>
        <taxon>Peronosporomycetes</taxon>
        <taxon>Peronosporales</taxon>
        <taxon>Peronosporaceae</taxon>
        <taxon>Phytophthora</taxon>
    </lineage>
</organism>
<proteinExistence type="predicted"/>
<evidence type="ECO:0000313" key="1">
    <source>
        <dbReference type="EMBL" id="ETP00697.1"/>
    </source>
</evidence>